<keyword evidence="2" id="KW-0418">Kinase</keyword>
<sequence>MCAAKFIIRTIDELRQRFESEAANKNILVAGICGLAGAGKTTLCRQLTAISGFNIVHLSCDRFSSHSYADRQASIESAYASGITEHIAFAENPQNWYAYDDIIAAIHALRAHGHYSYNRAWNGKTGNLDEHYNITLSENAPSIVLCDGIYLLHEPISTALDIIILVDTPVEVTVQRGQKRVNDNTDHFMSMERLRQTYTMPYFEALSGHADILFQPESAPSDCV</sequence>
<dbReference type="AlphaFoldDB" id="A0A7W8AJ74"/>
<dbReference type="PANTHER" id="PTHR10285">
    <property type="entry name" value="URIDINE KINASE"/>
    <property type="match status" value="1"/>
</dbReference>
<dbReference type="RefSeq" id="WP_151159211.1">
    <property type="nucleotide sequence ID" value="NZ_JACHIL010000002.1"/>
</dbReference>
<dbReference type="InterPro" id="IPR006083">
    <property type="entry name" value="PRK/URK"/>
</dbReference>
<keyword evidence="3" id="KW-1185">Reference proteome</keyword>
<evidence type="ECO:0000313" key="2">
    <source>
        <dbReference type="EMBL" id="MBB5090879.1"/>
    </source>
</evidence>
<gene>
    <name evidence="2" type="ORF">HNQ68_001403</name>
</gene>
<name>A0A7W8AJ74_9HYPH</name>
<keyword evidence="2" id="KW-0808">Transferase</keyword>
<dbReference type="GO" id="GO:0016301">
    <property type="term" value="F:kinase activity"/>
    <property type="evidence" value="ECO:0007669"/>
    <property type="project" value="UniProtKB-KW"/>
</dbReference>
<dbReference type="EMBL" id="JACHIL010000002">
    <property type="protein sequence ID" value="MBB5090879.1"/>
    <property type="molecule type" value="Genomic_DNA"/>
</dbReference>
<proteinExistence type="predicted"/>
<dbReference type="InterPro" id="IPR027417">
    <property type="entry name" value="P-loop_NTPase"/>
</dbReference>
<reference evidence="2 3" key="1">
    <citation type="submission" date="2020-08" db="EMBL/GenBank/DDBJ databases">
        <title>Genomic Encyclopedia of Type Strains, Phase IV (KMG-IV): sequencing the most valuable type-strain genomes for metagenomic binning, comparative biology and taxonomic classification.</title>
        <authorList>
            <person name="Goeker M."/>
        </authorList>
    </citation>
    <scope>NUCLEOTIDE SEQUENCE [LARGE SCALE GENOMIC DNA]</scope>
    <source>
        <strain evidence="2 3">DSM 25620</strain>
    </source>
</reference>
<dbReference type="Proteomes" id="UP000531231">
    <property type="component" value="Unassembled WGS sequence"/>
</dbReference>
<feature type="domain" description="Phosphoribulokinase/uridine kinase" evidence="1">
    <location>
        <begin position="30"/>
        <end position="177"/>
    </location>
</feature>
<dbReference type="Pfam" id="PF00485">
    <property type="entry name" value="PRK"/>
    <property type="match status" value="1"/>
</dbReference>
<protein>
    <submittedName>
        <fullName evidence="2">Uridine kinase</fullName>
    </submittedName>
</protein>
<evidence type="ECO:0000313" key="3">
    <source>
        <dbReference type="Proteomes" id="UP000531231"/>
    </source>
</evidence>
<accession>A0A7W8AJ74</accession>
<evidence type="ECO:0000259" key="1">
    <source>
        <dbReference type="Pfam" id="PF00485"/>
    </source>
</evidence>
<dbReference type="SUPFAM" id="SSF52540">
    <property type="entry name" value="P-loop containing nucleoside triphosphate hydrolases"/>
    <property type="match status" value="1"/>
</dbReference>
<organism evidence="2 3">
    <name type="scientific">Pseudochrobactrum saccharolyticum</name>
    <dbReference type="NCBI Taxonomy" id="354352"/>
    <lineage>
        <taxon>Bacteria</taxon>
        <taxon>Pseudomonadati</taxon>
        <taxon>Pseudomonadota</taxon>
        <taxon>Alphaproteobacteria</taxon>
        <taxon>Hyphomicrobiales</taxon>
        <taxon>Brucellaceae</taxon>
        <taxon>Pseudochrobactrum</taxon>
    </lineage>
</organism>
<dbReference type="GO" id="GO:0005524">
    <property type="term" value="F:ATP binding"/>
    <property type="evidence" value="ECO:0007669"/>
    <property type="project" value="InterPro"/>
</dbReference>
<comment type="caution">
    <text evidence="2">The sequence shown here is derived from an EMBL/GenBank/DDBJ whole genome shotgun (WGS) entry which is preliminary data.</text>
</comment>
<dbReference type="Gene3D" id="3.40.50.300">
    <property type="entry name" value="P-loop containing nucleotide triphosphate hydrolases"/>
    <property type="match status" value="1"/>
</dbReference>